<dbReference type="SUPFAM" id="SSF48179">
    <property type="entry name" value="6-phosphogluconate dehydrogenase C-terminal domain-like"/>
    <property type="match status" value="1"/>
</dbReference>
<gene>
    <name evidence="5" type="ORF">HD593_008179</name>
</gene>
<dbReference type="InterPro" id="IPR006115">
    <property type="entry name" value="6PGDH_NADP-bd"/>
</dbReference>
<dbReference type="InterPro" id="IPR036291">
    <property type="entry name" value="NAD(P)-bd_dom_sf"/>
</dbReference>
<dbReference type="InterPro" id="IPR008927">
    <property type="entry name" value="6-PGluconate_DH-like_C_sf"/>
</dbReference>
<dbReference type="Pfam" id="PF21761">
    <property type="entry name" value="RedAm-like_C"/>
    <property type="match status" value="1"/>
</dbReference>
<accession>A0A7X0P1J6</accession>
<comment type="similarity">
    <text evidence="1">Belongs to the HIBADH-related family.</text>
</comment>
<evidence type="ECO:0000256" key="2">
    <source>
        <dbReference type="ARBA" id="ARBA00023002"/>
    </source>
</evidence>
<sequence>MSAQLDVAVLGCGFMGSALARTLAARGANVTVWNRTPERAQALTASGCSAVATVQEAVGRARIVVICLSTYEVVQAVLGDAGTLAGRVVVNMTTGSPDQARPMRDRVAEQGGGYLDAVIVGYPEQVGRDDFLLLVSGSEPEWETARQPLALLGGISRHVSESPEGANVLEAATVGAFHMTILAAFAEAARYAKAQGISPKEFMPLAVRVASVLEFQQEEIAQRLADEDFSTDQATLATYEKAARTFQHALSSSGTRAPLFDAAVAEFGRGVAQGRGEDAVWTLAANRDDA</sequence>
<dbReference type="InterPro" id="IPR013328">
    <property type="entry name" value="6PGD_dom2"/>
</dbReference>
<evidence type="ECO:0000313" key="5">
    <source>
        <dbReference type="EMBL" id="MBB6553384.1"/>
    </source>
</evidence>
<dbReference type="GO" id="GO:0050661">
    <property type="term" value="F:NADP binding"/>
    <property type="evidence" value="ECO:0007669"/>
    <property type="project" value="InterPro"/>
</dbReference>
<protein>
    <submittedName>
        <fullName evidence="5">3-hydroxyisobutyrate dehydrogenase-like beta-hydroxyacid dehydrogenase</fullName>
    </submittedName>
</protein>
<dbReference type="InterPro" id="IPR015815">
    <property type="entry name" value="HIBADH-related"/>
</dbReference>
<dbReference type="Gene3D" id="1.10.1040.10">
    <property type="entry name" value="N-(1-d-carboxylethyl)-l-norvaline Dehydrogenase, domain 2"/>
    <property type="match status" value="1"/>
</dbReference>
<evidence type="ECO:0000259" key="4">
    <source>
        <dbReference type="Pfam" id="PF21761"/>
    </source>
</evidence>
<dbReference type="Gene3D" id="3.40.50.720">
    <property type="entry name" value="NAD(P)-binding Rossmann-like Domain"/>
    <property type="match status" value="1"/>
</dbReference>
<dbReference type="SUPFAM" id="SSF51735">
    <property type="entry name" value="NAD(P)-binding Rossmann-fold domains"/>
    <property type="match status" value="1"/>
</dbReference>
<keyword evidence="6" id="KW-1185">Reference proteome</keyword>
<name>A0A7X0P1J6_9ACTN</name>
<proteinExistence type="inferred from homology"/>
<dbReference type="AlphaFoldDB" id="A0A7X0P1J6"/>
<organism evidence="5 6">
    <name type="scientific">Nonomuraea rubra</name>
    <dbReference type="NCBI Taxonomy" id="46180"/>
    <lineage>
        <taxon>Bacteria</taxon>
        <taxon>Bacillati</taxon>
        <taxon>Actinomycetota</taxon>
        <taxon>Actinomycetes</taxon>
        <taxon>Streptosporangiales</taxon>
        <taxon>Streptosporangiaceae</taxon>
        <taxon>Nonomuraea</taxon>
    </lineage>
</organism>
<keyword evidence="2" id="KW-0560">Oxidoreductase</keyword>
<dbReference type="Pfam" id="PF03446">
    <property type="entry name" value="NAD_binding_2"/>
    <property type="match status" value="1"/>
</dbReference>
<reference evidence="5 6" key="1">
    <citation type="submission" date="2020-08" db="EMBL/GenBank/DDBJ databases">
        <title>Sequencing the genomes of 1000 actinobacteria strains.</title>
        <authorList>
            <person name="Klenk H.-P."/>
        </authorList>
    </citation>
    <scope>NUCLEOTIDE SEQUENCE [LARGE SCALE GENOMIC DNA]</scope>
    <source>
        <strain evidence="5 6">DSM 43768</strain>
    </source>
</reference>
<dbReference type="InterPro" id="IPR051265">
    <property type="entry name" value="HIBADH-related_NP60_sf"/>
</dbReference>
<dbReference type="RefSeq" id="WP_185107550.1">
    <property type="nucleotide sequence ID" value="NZ_JACHMI010000001.1"/>
</dbReference>
<evidence type="ECO:0000259" key="3">
    <source>
        <dbReference type="Pfam" id="PF03446"/>
    </source>
</evidence>
<evidence type="ECO:0000313" key="6">
    <source>
        <dbReference type="Proteomes" id="UP000565579"/>
    </source>
</evidence>
<dbReference type="EMBL" id="JACHMI010000001">
    <property type="protein sequence ID" value="MBB6553384.1"/>
    <property type="molecule type" value="Genomic_DNA"/>
</dbReference>
<feature type="domain" description="NADPH-dependent reductive aminase-like C-terminal" evidence="4">
    <location>
        <begin position="166"/>
        <end position="283"/>
    </location>
</feature>
<dbReference type="PIRSF" id="PIRSF000103">
    <property type="entry name" value="HIBADH"/>
    <property type="match status" value="1"/>
</dbReference>
<dbReference type="PANTHER" id="PTHR43580">
    <property type="entry name" value="OXIDOREDUCTASE GLYR1-RELATED"/>
    <property type="match status" value="1"/>
</dbReference>
<evidence type="ECO:0000256" key="1">
    <source>
        <dbReference type="ARBA" id="ARBA00009080"/>
    </source>
</evidence>
<comment type="caution">
    <text evidence="5">The sequence shown here is derived from an EMBL/GenBank/DDBJ whole genome shotgun (WGS) entry which is preliminary data.</text>
</comment>
<feature type="domain" description="6-phosphogluconate dehydrogenase NADP-binding" evidence="3">
    <location>
        <begin position="6"/>
        <end position="153"/>
    </location>
</feature>
<dbReference type="InterPro" id="IPR048666">
    <property type="entry name" value="RedAm-like_C"/>
</dbReference>
<dbReference type="GO" id="GO:0016491">
    <property type="term" value="F:oxidoreductase activity"/>
    <property type="evidence" value="ECO:0007669"/>
    <property type="project" value="UniProtKB-KW"/>
</dbReference>
<dbReference type="Proteomes" id="UP000565579">
    <property type="component" value="Unassembled WGS sequence"/>
</dbReference>
<dbReference type="PANTHER" id="PTHR43580:SF2">
    <property type="entry name" value="CYTOKINE-LIKE NUCLEAR FACTOR N-PAC"/>
    <property type="match status" value="1"/>
</dbReference>